<feature type="signal peptide" evidence="3">
    <location>
        <begin position="1"/>
        <end position="25"/>
    </location>
</feature>
<dbReference type="Gene3D" id="1.50.10.20">
    <property type="match status" value="1"/>
</dbReference>
<evidence type="ECO:0000256" key="2">
    <source>
        <dbReference type="SAM" id="Phobius"/>
    </source>
</evidence>
<dbReference type="KEGG" id="vcop:MM50RIKEN_24210"/>
<sequence length="1595" mass="172181">MKKRIISLLLALIMALSLLPVSVLAADDHTGQVHVTVENTTWAEADGAPWEGMLVDEWVTLQDDSSMMSCIVDALTAGGYSQTGADTGYISEINGIEEKAAAEGSGWMGTLNDWFTSEGFAAYTVANGKLKAGDEIAVQHTCNLGADIGGAFGDSNKTLKAIALSAGELNPAFSSDVHDYTMILPEGVTALTVTPTASNKQNRVRIYVGGTEYGRKDAIPVQAGTVITLKVGNDGDAAPETYTIALQAAGSLLSGDNVSLTSIHQDGSAGTKVALTFDKETAAFTGKLANYTHLKQYNDGGFTVTLSDLPAGATAQLKSSDGKVLADFENGVASTPANQFTGSGSATFYIAVTAQGRTENYKLTLTKPGNYVWGTFNFFGKPAYNTDNVFYGYPEGTLFQADEDGNRTGETGYSQNCWNYIVYVSPQVASFGINKFTDAMQAGDLNSLKTQILVDGEVHVKQANFGKPAMMAFSKKPVPLKKDTTVIDFVGVDKKNPKIEIHTTITVIVVKTTPAELTEFISALPSTDNLTYADHYKIVMSYQRAYAGFTDEEQKQLSAETLKKLQDSVARVEELKKRHEDGVQAWIDLVNTFAGKVTAENYAQYYDAVQDAQVEYLELSDAQRAEFAAVNSTENAAVKTAYEGAYRTVNEQSILDGSSIGKPTEYYDDFMMGANHYNLDLGHEDTYYPAVFREIWTNRPTTLYPAGYAVEKGLPYTLPGILKFDIKDDSIFEIKEVEDVYQDGGLGGGSTFPAMKYYLVPKKAGTTTFTVTFTDKAGNFYGQIPEIPVHVNSPEETAIQDLNKNLTNFTSLNNTSKYDNWTYDYGTQGAPFTFKVNGTNAKVSVYNYLQYNKDGTPVKTDYTPDAKGNVTILIKDGYNGIEVTADYQGQTVTQVYSLKGKVTRYVQENISRPGEDLRTGDTAGIWIIGRPTNIHKILRIYNPATTTVFYTDMPLQSVVNTDNQHDIYRTDENGVKKQVSYQPRVAAYLTESGTITLTKGSSDNRGYGSNPGSEGDQGNTGGIAASTRYGFGMLADITLQVEENPNFKLEPKYETVAENGGQVKAGDKLTISIPTLPIEQLAQDYKLQYCLLNYSTNIPGAEYIFSKWSKGGDSWEGEGTTPVGPEVALKSITFTVPKTTPAGTYRIHGGYLDVTHRSGGYGWLDVYAKFYQMEISDLTITVLKGDIETVEDLIDAIGANVTLDSEAAITAAKSAYDALSDEDKALVDADKVDALTAAIIRLNQLKHADLMANLDTIYKTTGDFMATLGTPTVNSTGGEWMVIGLARSGRTVPAGYYDNVVEYVKAKADANERLHPAKVTDNARVILALTAIGKDVTNVGGHNLLKGLDNMDYVQTQDINGPIFTLIALDSHNYPTMGDVTREKLIQVILDAQLPDGGWSLSGENADTDMTAMAIQALAPYYKTNETVKAAVDKALEALSALQRTDGGFGSWGTVNSESCAQVIVALTALGIDPTADSRFVKNGHTVLDALAGFYVTGGGFRHTAGGERNDMATEQGYYALAAYYRFVNGQTRLYDMSDVTIQTGGTSGGDNSGNGTNNGGTPATGDTGVLVWAIALPVAAVAAAFVLKRKKREA</sequence>
<gene>
    <name evidence="5" type="ORF">MM50RIKEN_24210</name>
</gene>
<dbReference type="Proteomes" id="UP000681035">
    <property type="component" value="Chromosome"/>
</dbReference>
<keyword evidence="6" id="KW-1185">Reference proteome</keyword>
<dbReference type="SUPFAM" id="SSF48239">
    <property type="entry name" value="Terpenoid cyclases/Protein prenyltransferases"/>
    <property type="match status" value="1"/>
</dbReference>
<feature type="transmembrane region" description="Helical" evidence="2">
    <location>
        <begin position="1570"/>
        <end position="1588"/>
    </location>
</feature>
<dbReference type="Pfam" id="PF12733">
    <property type="entry name" value="Cadherin-like"/>
    <property type="match status" value="1"/>
</dbReference>
<dbReference type="CDD" id="cd00688">
    <property type="entry name" value="ISOPREN_C2_like"/>
    <property type="match status" value="1"/>
</dbReference>
<reference evidence="5" key="1">
    <citation type="submission" date="2020-09" db="EMBL/GenBank/DDBJ databases">
        <title>New species isolated from human feces.</title>
        <authorList>
            <person name="Kitahara M."/>
            <person name="Shigeno Y."/>
            <person name="Shime M."/>
            <person name="Matsumoto Y."/>
            <person name="Nakamura S."/>
            <person name="Motooka D."/>
            <person name="Fukuoka S."/>
            <person name="Nishikawa H."/>
            <person name="Benno Y."/>
        </authorList>
    </citation>
    <scope>NUCLEOTIDE SEQUENCE</scope>
    <source>
        <strain evidence="5">MM50</strain>
    </source>
</reference>
<dbReference type="InterPro" id="IPR008930">
    <property type="entry name" value="Terpenoid_cyclase/PrenylTrfase"/>
</dbReference>
<dbReference type="RefSeq" id="WP_213541206.1">
    <property type="nucleotide sequence ID" value="NZ_AP023418.1"/>
</dbReference>
<feature type="chain" id="PRO_5032526822" description="Cadherin-like beta-sandwich-like domain-containing protein" evidence="3">
    <location>
        <begin position="26"/>
        <end position="1595"/>
    </location>
</feature>
<protein>
    <recommendedName>
        <fullName evidence="4">Cadherin-like beta-sandwich-like domain-containing protein</fullName>
    </recommendedName>
</protein>
<keyword evidence="2" id="KW-0472">Membrane</keyword>
<organism evidence="5 6">
    <name type="scientific">Vescimonas coprocola</name>
    <dbReference type="NCBI Taxonomy" id="2714355"/>
    <lineage>
        <taxon>Bacteria</taxon>
        <taxon>Bacillati</taxon>
        <taxon>Bacillota</taxon>
        <taxon>Clostridia</taxon>
        <taxon>Eubacteriales</taxon>
        <taxon>Oscillospiraceae</taxon>
        <taxon>Vescimonas</taxon>
    </lineage>
</organism>
<keyword evidence="3" id="KW-0732">Signal</keyword>
<feature type="region of interest" description="Disordered" evidence="1">
    <location>
        <begin position="997"/>
        <end position="1021"/>
    </location>
</feature>
<dbReference type="EMBL" id="AP023418">
    <property type="protein sequence ID" value="BCK82658.1"/>
    <property type="molecule type" value="Genomic_DNA"/>
</dbReference>
<name>A0A810Q2V2_9FIRM</name>
<evidence type="ECO:0000259" key="4">
    <source>
        <dbReference type="Pfam" id="PF12733"/>
    </source>
</evidence>
<keyword evidence="2" id="KW-0812">Transmembrane</keyword>
<dbReference type="InterPro" id="IPR025883">
    <property type="entry name" value="Cadherin-like_domain"/>
</dbReference>
<evidence type="ECO:0000313" key="5">
    <source>
        <dbReference type="EMBL" id="BCK82658.1"/>
    </source>
</evidence>
<evidence type="ECO:0000256" key="1">
    <source>
        <dbReference type="SAM" id="MobiDB-lite"/>
    </source>
</evidence>
<feature type="domain" description="Cadherin-like beta-sandwich-like" evidence="4">
    <location>
        <begin position="164"/>
        <end position="245"/>
    </location>
</feature>
<keyword evidence="2" id="KW-1133">Transmembrane helix</keyword>
<evidence type="ECO:0000313" key="6">
    <source>
        <dbReference type="Proteomes" id="UP000681035"/>
    </source>
</evidence>
<evidence type="ECO:0000256" key="3">
    <source>
        <dbReference type="SAM" id="SignalP"/>
    </source>
</evidence>
<proteinExistence type="predicted"/>
<accession>A0A810Q2V2</accession>